<protein>
    <submittedName>
        <fullName evidence="2">Uncharacterized protein YjbI, contains pentapeptide repeats</fullName>
    </submittedName>
</protein>
<dbReference type="InterPro" id="IPR051082">
    <property type="entry name" value="Pentapeptide-BTB/POZ_domain"/>
</dbReference>
<reference evidence="2 3" key="1">
    <citation type="submission" date="2016-10" db="EMBL/GenBank/DDBJ databases">
        <authorList>
            <person name="de Groot N.N."/>
        </authorList>
    </citation>
    <scope>NUCLEOTIDE SEQUENCE [LARGE SCALE GENOMIC DNA]</scope>
    <source>
        <strain evidence="2 3">DSM 26880</strain>
    </source>
</reference>
<dbReference type="InterPro" id="IPR001646">
    <property type="entry name" value="5peptide_repeat"/>
</dbReference>
<dbReference type="Proteomes" id="UP000199286">
    <property type="component" value="Unassembled WGS sequence"/>
</dbReference>
<dbReference type="Gene3D" id="2.160.20.80">
    <property type="entry name" value="E3 ubiquitin-protein ligase SopA"/>
    <property type="match status" value="2"/>
</dbReference>
<feature type="transmembrane region" description="Helical" evidence="1">
    <location>
        <begin position="20"/>
        <end position="41"/>
    </location>
</feature>
<dbReference type="Pfam" id="PF00805">
    <property type="entry name" value="Pentapeptide"/>
    <property type="match status" value="2"/>
</dbReference>
<evidence type="ECO:0000313" key="3">
    <source>
        <dbReference type="Proteomes" id="UP000199286"/>
    </source>
</evidence>
<gene>
    <name evidence="2" type="ORF">SAMN05444340_105201</name>
</gene>
<dbReference type="RefSeq" id="WP_089882291.1">
    <property type="nucleotide sequence ID" value="NZ_FNPF01000005.1"/>
</dbReference>
<organism evidence="2 3">
    <name type="scientific">Citreimonas salinaria</name>
    <dbReference type="NCBI Taxonomy" id="321339"/>
    <lineage>
        <taxon>Bacteria</taxon>
        <taxon>Pseudomonadati</taxon>
        <taxon>Pseudomonadota</taxon>
        <taxon>Alphaproteobacteria</taxon>
        <taxon>Rhodobacterales</taxon>
        <taxon>Roseobacteraceae</taxon>
        <taxon>Citreimonas</taxon>
    </lineage>
</organism>
<dbReference type="EMBL" id="FNPF01000005">
    <property type="protein sequence ID" value="SDY29745.1"/>
    <property type="molecule type" value="Genomic_DNA"/>
</dbReference>
<keyword evidence="3" id="KW-1185">Reference proteome</keyword>
<dbReference type="PANTHER" id="PTHR14136:SF17">
    <property type="entry name" value="BTB_POZ DOMAIN-CONTAINING PROTEIN KCTD9"/>
    <property type="match status" value="1"/>
</dbReference>
<dbReference type="OrthoDB" id="156143at2"/>
<keyword evidence="1" id="KW-0812">Transmembrane</keyword>
<keyword evidence="1" id="KW-1133">Transmembrane helix</keyword>
<name>A0A1H3IQZ6_9RHOB</name>
<keyword evidence="1" id="KW-0472">Membrane</keyword>
<dbReference type="PANTHER" id="PTHR14136">
    <property type="entry name" value="BTB_POZ DOMAIN-CONTAINING PROTEIN KCTD9"/>
    <property type="match status" value="1"/>
</dbReference>
<proteinExistence type="predicted"/>
<dbReference type="STRING" id="321339.SAMN05444340_105201"/>
<dbReference type="SUPFAM" id="SSF141571">
    <property type="entry name" value="Pentapeptide repeat-like"/>
    <property type="match status" value="2"/>
</dbReference>
<evidence type="ECO:0000313" key="2">
    <source>
        <dbReference type="EMBL" id="SDY29745.1"/>
    </source>
</evidence>
<dbReference type="AlphaFoldDB" id="A0A1H3IQZ6"/>
<accession>A0A1H3IQZ6</accession>
<sequence length="445" mass="47303">MSLSDAQDWVERMRQSTVVFLIEILVGLLAIAGFVISLASISLSMREIRHAQVVNGWQILGTTSPGNSGKIEALTFLAGQGISRDGVDVSCTRMKGGVPVTRSRPWRAHNSRLAPLTVQEGAPAPPPAPCPIRTYLRALDLSPGAIGHRTSLKNANFGGTDLTGADLSEADMQAAILDHADLSGISMQNTNLRDASLIQTLGWPDLSSANLSGAQIIGSEIGRLDLKHDTLPLTISGSTVQHLKLDAERGSNAFSAYDSSIEVLEAPQAHLPALGGLDKAIILEADLSGSRGRALNDTESGPSVVFEDALFQNADFSGAILNGVVFRNVRIIDSNFANADFEGATLENVDITGTVFCDDSSCATGLNQNQLDQTFVMRGDGAGLDGTRAFGIRESASNSRSRIIDEVFSGAHYGRICVDTVHPSLEVVGQARRVSEMKLRCWPAP</sequence>
<evidence type="ECO:0000256" key="1">
    <source>
        <dbReference type="SAM" id="Phobius"/>
    </source>
</evidence>